<protein>
    <submittedName>
        <fullName evidence="1">Uncharacterized protein</fullName>
    </submittedName>
</protein>
<gene>
    <name evidence="1" type="ORF">TSAR_006018</name>
</gene>
<dbReference type="AlphaFoldDB" id="A0A232EEL8"/>
<proteinExistence type="predicted"/>
<dbReference type="Proteomes" id="UP000215335">
    <property type="component" value="Unassembled WGS sequence"/>
</dbReference>
<evidence type="ECO:0000313" key="2">
    <source>
        <dbReference type="Proteomes" id="UP000215335"/>
    </source>
</evidence>
<evidence type="ECO:0000313" key="1">
    <source>
        <dbReference type="EMBL" id="OXU16795.1"/>
    </source>
</evidence>
<comment type="caution">
    <text evidence="1">The sequence shown here is derived from an EMBL/GenBank/DDBJ whole genome shotgun (WGS) entry which is preliminary data.</text>
</comment>
<name>A0A232EEL8_9HYME</name>
<organism evidence="1 2">
    <name type="scientific">Trichomalopsis sarcophagae</name>
    <dbReference type="NCBI Taxonomy" id="543379"/>
    <lineage>
        <taxon>Eukaryota</taxon>
        <taxon>Metazoa</taxon>
        <taxon>Ecdysozoa</taxon>
        <taxon>Arthropoda</taxon>
        <taxon>Hexapoda</taxon>
        <taxon>Insecta</taxon>
        <taxon>Pterygota</taxon>
        <taxon>Neoptera</taxon>
        <taxon>Endopterygota</taxon>
        <taxon>Hymenoptera</taxon>
        <taxon>Apocrita</taxon>
        <taxon>Proctotrupomorpha</taxon>
        <taxon>Chalcidoidea</taxon>
        <taxon>Pteromalidae</taxon>
        <taxon>Pteromalinae</taxon>
        <taxon>Trichomalopsis</taxon>
    </lineage>
</organism>
<dbReference type="EMBL" id="NNAY01005282">
    <property type="protein sequence ID" value="OXU16795.1"/>
    <property type="molecule type" value="Genomic_DNA"/>
</dbReference>
<accession>A0A232EEL8</accession>
<keyword evidence="2" id="KW-1185">Reference proteome</keyword>
<sequence length="92" mass="10770">MCKGEQFIMNCKAFITKNPKERKQIVIKKGFALTAYLATRLTSVKMGRAVKFVRVTTTLYCTTKREDRLRVMQGQIKILRMKRRTIAQFIHS</sequence>
<reference evidence="1 2" key="1">
    <citation type="journal article" date="2017" name="Curr. Biol.">
        <title>The Evolution of Venom by Co-option of Single-Copy Genes.</title>
        <authorList>
            <person name="Martinson E.O."/>
            <person name="Mrinalini"/>
            <person name="Kelkar Y.D."/>
            <person name="Chang C.H."/>
            <person name="Werren J.H."/>
        </authorList>
    </citation>
    <scope>NUCLEOTIDE SEQUENCE [LARGE SCALE GENOMIC DNA]</scope>
    <source>
        <strain evidence="1 2">Alberta</strain>
        <tissue evidence="1">Whole body</tissue>
    </source>
</reference>